<dbReference type="InterPro" id="IPR039551">
    <property type="entry name" value="Cho/carn_acyl_trans"/>
</dbReference>
<keyword evidence="5" id="KW-0443">Lipid metabolism</keyword>
<organism evidence="10 11">
    <name type="scientific">Cryptococcus wingfieldii CBS 7118</name>
    <dbReference type="NCBI Taxonomy" id="1295528"/>
    <lineage>
        <taxon>Eukaryota</taxon>
        <taxon>Fungi</taxon>
        <taxon>Dikarya</taxon>
        <taxon>Basidiomycota</taxon>
        <taxon>Agaricomycotina</taxon>
        <taxon>Tremellomycetes</taxon>
        <taxon>Tremellales</taxon>
        <taxon>Cryptococcaceae</taxon>
        <taxon>Cryptococcus</taxon>
    </lineage>
</organism>
<dbReference type="EMBL" id="AWGH01000005">
    <property type="protein sequence ID" value="ODO03570.1"/>
    <property type="molecule type" value="Genomic_DNA"/>
</dbReference>
<evidence type="ECO:0000256" key="5">
    <source>
        <dbReference type="ARBA" id="ARBA00023098"/>
    </source>
</evidence>
<dbReference type="InterPro" id="IPR042231">
    <property type="entry name" value="Cho/carn_acyl_trans_2"/>
</dbReference>
<evidence type="ECO:0000256" key="8">
    <source>
        <dbReference type="SAM" id="MobiDB-lite"/>
    </source>
</evidence>
<comment type="similarity">
    <text evidence="1">Belongs to the carnitine/choline acetyltransferase family.</text>
</comment>
<dbReference type="Pfam" id="PF00755">
    <property type="entry name" value="Carn_acyltransf"/>
    <property type="match status" value="1"/>
</dbReference>
<feature type="domain" description="Choline/carnitine acyltransferase" evidence="9">
    <location>
        <begin position="52"/>
        <end position="720"/>
    </location>
</feature>
<sequence>MYLKSVLKNRPLTSINRLSTCNPRLSTRMFAAQAHQNAQAKTLANQHKLPRLPVPDLQESLDGYLTSLLPLLEDKVRGGSDDATSRSYTDQYGKAALPNELEKRKLYIKDFACKDGLGRALQEHLDHVSPNNWLNDTLWLALAYHTWRAPLPVNSNWWLCFAPDPTDTVPPVTSLGGKSLDSSTVSLPEPNPLGDAAKGSQGGGAEWIQSNSIDPPVAFDQVTSEEWITPHQIRRAAWLARRFAEFRAKLHKEEVVPDAARNGTPFCMSQYLNMFNLARVPLPQCDAFSTPQPKATHVSLLIDNQYYSVDIFAPSTDGVPEPLPVAEIESRFKAAVADAKKRKDAGEAAPEVGILTGDERDNWAKTRERLILLSPSNRSTFNSLSSSLLSLSLDPYTLPSVPPPSSDPLRLPSVDAQMRNNATGIRGGSNRWFDKAVSVAVETNGRAGIMGEHSPVDALIPSIAAEYALAEDVDESQFGHAPATAGAEGWQRHDWVIDNETLCQIEDVRGKTNKLIENSDSSQLWWGEYAAEWIKKSAKQSPDAFIQQALQLAWFLDQGYPTATYETASTRTMLHGRTDVIRSLSSDSRAFVLSMTSPTSSPQERYALLSKACTTHNTLTKNASFGKGYDRHLMGLKVQLRAGETHQIFEDELYAKSQEWKLSTSGLSAGKKFMGTGFGAAWPDGYGINYLAGPHLIKFGIESKFSCDKTSTQRFKHNIVQALRDMRELCEGVAGKAKL</sequence>
<evidence type="ECO:0000256" key="3">
    <source>
        <dbReference type="ARBA" id="ARBA00022679"/>
    </source>
</evidence>
<dbReference type="Gene3D" id="1.10.275.20">
    <property type="entry name" value="Choline/Carnitine o-acyltransferase"/>
    <property type="match status" value="1"/>
</dbReference>
<dbReference type="Gene3D" id="3.30.559.10">
    <property type="entry name" value="Chloramphenicol acetyltransferase-like domain"/>
    <property type="match status" value="1"/>
</dbReference>
<dbReference type="OrthoDB" id="240216at2759"/>
<keyword evidence="11" id="KW-1185">Reference proteome</keyword>
<dbReference type="PANTHER" id="PTHR22589">
    <property type="entry name" value="CARNITINE O-ACYLTRANSFERASE"/>
    <property type="match status" value="1"/>
</dbReference>
<gene>
    <name evidence="10" type="ORF">L198_02418</name>
</gene>
<evidence type="ECO:0000313" key="11">
    <source>
        <dbReference type="Proteomes" id="UP000094819"/>
    </source>
</evidence>
<dbReference type="GeneID" id="30191631"/>
<dbReference type="InterPro" id="IPR000542">
    <property type="entry name" value="Carn_acyl_trans"/>
</dbReference>
<dbReference type="RefSeq" id="XP_019033621.1">
    <property type="nucleotide sequence ID" value="XM_019174569.1"/>
</dbReference>
<evidence type="ECO:0000259" key="9">
    <source>
        <dbReference type="Pfam" id="PF00755"/>
    </source>
</evidence>
<evidence type="ECO:0000256" key="7">
    <source>
        <dbReference type="PIRSR" id="PIRSR600542-1"/>
    </source>
</evidence>
<keyword evidence="6" id="KW-0012">Acyltransferase</keyword>
<dbReference type="SUPFAM" id="SSF52777">
    <property type="entry name" value="CoA-dependent acyltransferases"/>
    <property type="match status" value="2"/>
</dbReference>
<proteinExistence type="inferred from homology"/>
<keyword evidence="3 10" id="KW-0808">Transferase</keyword>
<evidence type="ECO:0000256" key="2">
    <source>
        <dbReference type="ARBA" id="ARBA00022448"/>
    </source>
</evidence>
<keyword evidence="4" id="KW-0276">Fatty acid metabolism</keyword>
<comment type="caution">
    <text evidence="10">The sequence shown here is derived from an EMBL/GenBank/DDBJ whole genome shotgun (WGS) entry which is preliminary data.</text>
</comment>
<dbReference type="GO" id="GO:0006631">
    <property type="term" value="P:fatty acid metabolic process"/>
    <property type="evidence" value="ECO:0007669"/>
    <property type="project" value="UniProtKB-KW"/>
</dbReference>
<evidence type="ECO:0000313" key="10">
    <source>
        <dbReference type="EMBL" id="ODO03570.1"/>
    </source>
</evidence>
<dbReference type="PROSITE" id="PS00439">
    <property type="entry name" value="ACYLTRANSF_C_1"/>
    <property type="match status" value="1"/>
</dbReference>
<feature type="active site" description="Proton acceptor" evidence="7">
    <location>
        <position position="453"/>
    </location>
</feature>
<accession>A0A1E3JRT2</accession>
<dbReference type="Proteomes" id="UP000094819">
    <property type="component" value="Unassembled WGS sequence"/>
</dbReference>
<protein>
    <submittedName>
        <fullName evidence="10">Carnitine acetyltransferase</fullName>
    </submittedName>
</protein>
<dbReference type="InterPro" id="IPR023213">
    <property type="entry name" value="CAT-like_dom_sf"/>
</dbReference>
<dbReference type="AlphaFoldDB" id="A0A1E3JRT2"/>
<dbReference type="Gene3D" id="3.30.559.70">
    <property type="entry name" value="Choline/Carnitine o-acyltransferase, domain 2"/>
    <property type="match status" value="1"/>
</dbReference>
<dbReference type="GO" id="GO:0016406">
    <property type="term" value="F:carnitine O-acyltransferase activity"/>
    <property type="evidence" value="ECO:0007669"/>
    <property type="project" value="UniProtKB-ARBA"/>
</dbReference>
<dbReference type="InterPro" id="IPR042572">
    <property type="entry name" value="Carn_acyl_trans_N"/>
</dbReference>
<name>A0A1E3JRT2_9TREE</name>
<keyword evidence="2" id="KW-0813">Transport</keyword>
<feature type="region of interest" description="Disordered" evidence="8">
    <location>
        <begin position="177"/>
        <end position="201"/>
    </location>
</feature>
<evidence type="ECO:0000256" key="1">
    <source>
        <dbReference type="ARBA" id="ARBA00005232"/>
    </source>
</evidence>
<evidence type="ECO:0000256" key="4">
    <source>
        <dbReference type="ARBA" id="ARBA00022832"/>
    </source>
</evidence>
<reference evidence="10 11" key="1">
    <citation type="submission" date="2016-06" db="EMBL/GenBank/DDBJ databases">
        <title>Evolution of pathogenesis and genome organization in the Tremellales.</title>
        <authorList>
            <person name="Cuomo C."/>
            <person name="Litvintseva A."/>
            <person name="Heitman J."/>
            <person name="Chen Y."/>
            <person name="Sun S."/>
            <person name="Springer D."/>
            <person name="Dromer F."/>
            <person name="Young S."/>
            <person name="Zeng Q."/>
            <person name="Chapman S."/>
            <person name="Gujja S."/>
            <person name="Saif S."/>
            <person name="Birren B."/>
        </authorList>
    </citation>
    <scope>NUCLEOTIDE SEQUENCE [LARGE SCALE GENOMIC DNA]</scope>
    <source>
        <strain evidence="10 11">CBS 7118</strain>
    </source>
</reference>
<dbReference type="PANTHER" id="PTHR22589:SF107">
    <property type="entry name" value="CHOLINE_CARNITINE ACYLTRANSFERASE DOMAIN-CONTAINING PROTEIN"/>
    <property type="match status" value="1"/>
</dbReference>
<evidence type="ECO:0000256" key="6">
    <source>
        <dbReference type="ARBA" id="ARBA00023315"/>
    </source>
</evidence>